<reference evidence="1" key="1">
    <citation type="submission" date="2014-09" db="EMBL/GenBank/DDBJ databases">
        <authorList>
            <person name="Magalhaes I.L.F."/>
            <person name="Oliveira U."/>
            <person name="Santos F.R."/>
            <person name="Vidigal T.H.D.A."/>
            <person name="Brescovit A.D."/>
            <person name="Santos A.J."/>
        </authorList>
    </citation>
    <scope>NUCLEOTIDE SEQUENCE</scope>
    <source>
        <tissue evidence="1">Shoot tissue taken approximately 20 cm above the soil surface</tissue>
    </source>
</reference>
<reference evidence="1" key="2">
    <citation type="journal article" date="2015" name="Data Brief">
        <title>Shoot transcriptome of the giant reed, Arundo donax.</title>
        <authorList>
            <person name="Barrero R.A."/>
            <person name="Guerrero F.D."/>
            <person name="Moolhuijzen P."/>
            <person name="Goolsby J.A."/>
            <person name="Tidwell J."/>
            <person name="Bellgard S.E."/>
            <person name="Bellgard M.I."/>
        </authorList>
    </citation>
    <scope>NUCLEOTIDE SEQUENCE</scope>
    <source>
        <tissue evidence="1">Shoot tissue taken approximately 20 cm above the soil surface</tissue>
    </source>
</reference>
<evidence type="ECO:0000313" key="1">
    <source>
        <dbReference type="EMBL" id="JAD24206.1"/>
    </source>
</evidence>
<name>A0A0A8YDU3_ARUDO</name>
<accession>A0A0A8YDU3</accession>
<organism evidence="1">
    <name type="scientific">Arundo donax</name>
    <name type="common">Giant reed</name>
    <name type="synonym">Donax arundinaceus</name>
    <dbReference type="NCBI Taxonomy" id="35708"/>
    <lineage>
        <taxon>Eukaryota</taxon>
        <taxon>Viridiplantae</taxon>
        <taxon>Streptophyta</taxon>
        <taxon>Embryophyta</taxon>
        <taxon>Tracheophyta</taxon>
        <taxon>Spermatophyta</taxon>
        <taxon>Magnoliopsida</taxon>
        <taxon>Liliopsida</taxon>
        <taxon>Poales</taxon>
        <taxon>Poaceae</taxon>
        <taxon>PACMAD clade</taxon>
        <taxon>Arundinoideae</taxon>
        <taxon>Arundineae</taxon>
        <taxon>Arundo</taxon>
    </lineage>
</organism>
<protein>
    <submittedName>
        <fullName evidence="1">Uncharacterized protein</fullName>
    </submittedName>
</protein>
<proteinExistence type="predicted"/>
<dbReference type="EMBL" id="GBRH01273689">
    <property type="protein sequence ID" value="JAD24206.1"/>
    <property type="molecule type" value="Transcribed_RNA"/>
</dbReference>
<sequence>MYLLLLVCAHFHIC</sequence>